<dbReference type="InterPro" id="IPR000847">
    <property type="entry name" value="LysR_HTH_N"/>
</dbReference>
<gene>
    <name evidence="6" type="ORF">ACFSL4_28785</name>
</gene>
<dbReference type="PANTHER" id="PTHR30346">
    <property type="entry name" value="TRANSCRIPTIONAL DUAL REGULATOR HCAR-RELATED"/>
    <property type="match status" value="1"/>
</dbReference>
<sequence>MELRQLSYFVAVAEELSFTRAAERVMVAQPAISQQIRRLEHEVGEPLFDRLKRGVRLTDAGQALLPHARAALASAEQGRDAVAALSGLLAGRLVLGTVQHPPAGLAELLGRFRQAHPGVEIKVREGHSDTLLSAVAEGRLDAAFVGLGPHQRVPSGLRSAVVASEPVVVAVRPDHPLAQEASVPLTRLRDLEIATLPEGSGLRTTVESATQAAGFTPRVIIECSKLGLLVDLAANGVSLALLPQSAIESAADLAVVHVRDPSLHHRLVLAWRESGQSAAGRAFLTAARDHFTAPSADETGPQAGSGPPR</sequence>
<dbReference type="InterPro" id="IPR036390">
    <property type="entry name" value="WH_DNA-bd_sf"/>
</dbReference>
<dbReference type="InterPro" id="IPR005119">
    <property type="entry name" value="LysR_subst-bd"/>
</dbReference>
<dbReference type="Pfam" id="PF03466">
    <property type="entry name" value="LysR_substrate"/>
    <property type="match status" value="1"/>
</dbReference>
<keyword evidence="4" id="KW-0804">Transcription</keyword>
<proteinExistence type="inferred from homology"/>
<dbReference type="PROSITE" id="PS50931">
    <property type="entry name" value="HTH_LYSR"/>
    <property type="match status" value="1"/>
</dbReference>
<dbReference type="EMBL" id="JBHUDX010000085">
    <property type="protein sequence ID" value="MFD1662076.1"/>
    <property type="molecule type" value="Genomic_DNA"/>
</dbReference>
<protein>
    <submittedName>
        <fullName evidence="6">LysR family transcriptional regulator</fullName>
    </submittedName>
</protein>
<keyword evidence="2" id="KW-0805">Transcription regulation</keyword>
<feature type="domain" description="HTH lysR-type" evidence="5">
    <location>
        <begin position="1"/>
        <end position="58"/>
    </location>
</feature>
<dbReference type="PANTHER" id="PTHR30346:SF28">
    <property type="entry name" value="HTH-TYPE TRANSCRIPTIONAL REGULATOR CYNR"/>
    <property type="match status" value="1"/>
</dbReference>
<comment type="caution">
    <text evidence="6">The sequence shown here is derived from an EMBL/GenBank/DDBJ whole genome shotgun (WGS) entry which is preliminary data.</text>
</comment>
<evidence type="ECO:0000256" key="1">
    <source>
        <dbReference type="ARBA" id="ARBA00009437"/>
    </source>
</evidence>
<dbReference type="PRINTS" id="PR00039">
    <property type="entry name" value="HTHLYSR"/>
</dbReference>
<evidence type="ECO:0000256" key="4">
    <source>
        <dbReference type="ARBA" id="ARBA00023163"/>
    </source>
</evidence>
<dbReference type="Gene3D" id="3.40.190.290">
    <property type="match status" value="1"/>
</dbReference>
<dbReference type="Proteomes" id="UP001597261">
    <property type="component" value="Unassembled WGS sequence"/>
</dbReference>
<comment type="similarity">
    <text evidence="1">Belongs to the LysR transcriptional regulatory family.</text>
</comment>
<dbReference type="RefSeq" id="WP_381089065.1">
    <property type="nucleotide sequence ID" value="NZ_JBHUDX010000085.1"/>
</dbReference>
<organism evidence="6 7">
    <name type="scientific">Streptomyces caeni</name>
    <dbReference type="NCBI Taxonomy" id="2307231"/>
    <lineage>
        <taxon>Bacteria</taxon>
        <taxon>Bacillati</taxon>
        <taxon>Actinomycetota</taxon>
        <taxon>Actinomycetes</taxon>
        <taxon>Kitasatosporales</taxon>
        <taxon>Streptomycetaceae</taxon>
        <taxon>Streptomyces</taxon>
    </lineage>
</organism>
<dbReference type="Gene3D" id="1.10.10.10">
    <property type="entry name" value="Winged helix-like DNA-binding domain superfamily/Winged helix DNA-binding domain"/>
    <property type="match status" value="1"/>
</dbReference>
<dbReference type="SUPFAM" id="SSF46785">
    <property type="entry name" value="Winged helix' DNA-binding domain"/>
    <property type="match status" value="1"/>
</dbReference>
<name>A0ABW4IZK5_9ACTN</name>
<dbReference type="SUPFAM" id="SSF53850">
    <property type="entry name" value="Periplasmic binding protein-like II"/>
    <property type="match status" value="1"/>
</dbReference>
<evidence type="ECO:0000313" key="6">
    <source>
        <dbReference type="EMBL" id="MFD1662076.1"/>
    </source>
</evidence>
<evidence type="ECO:0000256" key="2">
    <source>
        <dbReference type="ARBA" id="ARBA00023015"/>
    </source>
</evidence>
<dbReference type="Pfam" id="PF00126">
    <property type="entry name" value="HTH_1"/>
    <property type="match status" value="1"/>
</dbReference>
<accession>A0ABW4IZK5</accession>
<evidence type="ECO:0000259" key="5">
    <source>
        <dbReference type="PROSITE" id="PS50931"/>
    </source>
</evidence>
<evidence type="ECO:0000256" key="3">
    <source>
        <dbReference type="ARBA" id="ARBA00023125"/>
    </source>
</evidence>
<reference evidence="7" key="1">
    <citation type="journal article" date="2019" name="Int. J. Syst. Evol. Microbiol.">
        <title>The Global Catalogue of Microorganisms (GCM) 10K type strain sequencing project: providing services to taxonomists for standard genome sequencing and annotation.</title>
        <authorList>
            <consortium name="The Broad Institute Genomics Platform"/>
            <consortium name="The Broad Institute Genome Sequencing Center for Infectious Disease"/>
            <person name="Wu L."/>
            <person name="Ma J."/>
        </authorList>
    </citation>
    <scope>NUCLEOTIDE SEQUENCE [LARGE SCALE GENOMIC DNA]</scope>
    <source>
        <strain evidence="7">CGMCC 1.12470</strain>
    </source>
</reference>
<dbReference type="InterPro" id="IPR036388">
    <property type="entry name" value="WH-like_DNA-bd_sf"/>
</dbReference>
<keyword evidence="3" id="KW-0238">DNA-binding</keyword>
<evidence type="ECO:0000313" key="7">
    <source>
        <dbReference type="Proteomes" id="UP001597261"/>
    </source>
</evidence>
<keyword evidence="7" id="KW-1185">Reference proteome</keyword>